<dbReference type="SUPFAM" id="SSF57667">
    <property type="entry name" value="beta-beta-alpha zinc fingers"/>
    <property type="match status" value="1"/>
</dbReference>
<dbReference type="AlphaFoldDB" id="A0A8X7BRQ4"/>
<evidence type="ECO:0000259" key="2">
    <source>
        <dbReference type="PROSITE" id="PS50157"/>
    </source>
</evidence>
<gene>
    <name evidence="3" type="ORF">TNIN_34461</name>
</gene>
<evidence type="ECO:0000313" key="4">
    <source>
        <dbReference type="Proteomes" id="UP000886998"/>
    </source>
</evidence>
<keyword evidence="1" id="KW-0479">Metal-binding</keyword>
<evidence type="ECO:0000256" key="1">
    <source>
        <dbReference type="PROSITE-ProRule" id="PRU00042"/>
    </source>
</evidence>
<dbReference type="OrthoDB" id="3437960at2759"/>
<keyword evidence="4" id="KW-1185">Reference proteome</keyword>
<evidence type="ECO:0000313" key="3">
    <source>
        <dbReference type="EMBL" id="GFY41295.1"/>
    </source>
</evidence>
<name>A0A8X7BRQ4_9ARAC</name>
<proteinExistence type="predicted"/>
<dbReference type="GO" id="GO:0008270">
    <property type="term" value="F:zinc ion binding"/>
    <property type="evidence" value="ECO:0007669"/>
    <property type="project" value="UniProtKB-KW"/>
</dbReference>
<dbReference type="InterPro" id="IPR036236">
    <property type="entry name" value="Znf_C2H2_sf"/>
</dbReference>
<dbReference type="PROSITE" id="PS00028">
    <property type="entry name" value="ZINC_FINGER_C2H2_1"/>
    <property type="match status" value="1"/>
</dbReference>
<keyword evidence="1" id="KW-0863">Zinc-finger</keyword>
<dbReference type="PROSITE" id="PS50157">
    <property type="entry name" value="ZINC_FINGER_C2H2_2"/>
    <property type="match status" value="1"/>
</dbReference>
<dbReference type="EMBL" id="BMAV01002405">
    <property type="protein sequence ID" value="GFY41295.1"/>
    <property type="molecule type" value="Genomic_DNA"/>
</dbReference>
<keyword evidence="1" id="KW-0862">Zinc</keyword>
<sequence>MAEQIPNFSEEFFYFCQVCACEFNEPGRLFIQVYLRQSYFHCTGCTRMCNEGVKTRKINLTCTSIHLCAECGNRYRRMSDLLHHTCEHYGPCPFLCAFCHTGFAVYSVLEAHLRLRNYILELICKNCSVAFRGKICPNVHKQLLTTGEFYCENCNDGSRNIEYVAF</sequence>
<comment type="caution">
    <text evidence="3">The sequence shown here is derived from an EMBL/GenBank/DDBJ whole genome shotgun (WGS) entry which is preliminary data.</text>
</comment>
<dbReference type="Proteomes" id="UP000886998">
    <property type="component" value="Unassembled WGS sequence"/>
</dbReference>
<dbReference type="InterPro" id="IPR013087">
    <property type="entry name" value="Znf_C2H2_type"/>
</dbReference>
<protein>
    <recommendedName>
        <fullName evidence="2">C2H2-type domain-containing protein</fullName>
    </recommendedName>
</protein>
<accession>A0A8X7BRQ4</accession>
<organism evidence="3 4">
    <name type="scientific">Trichonephila inaurata madagascariensis</name>
    <dbReference type="NCBI Taxonomy" id="2747483"/>
    <lineage>
        <taxon>Eukaryota</taxon>
        <taxon>Metazoa</taxon>
        <taxon>Ecdysozoa</taxon>
        <taxon>Arthropoda</taxon>
        <taxon>Chelicerata</taxon>
        <taxon>Arachnida</taxon>
        <taxon>Araneae</taxon>
        <taxon>Araneomorphae</taxon>
        <taxon>Entelegynae</taxon>
        <taxon>Araneoidea</taxon>
        <taxon>Nephilidae</taxon>
        <taxon>Trichonephila</taxon>
        <taxon>Trichonephila inaurata</taxon>
    </lineage>
</organism>
<reference evidence="3" key="1">
    <citation type="submission" date="2020-08" db="EMBL/GenBank/DDBJ databases">
        <title>Multicomponent nature underlies the extraordinary mechanical properties of spider dragline silk.</title>
        <authorList>
            <person name="Kono N."/>
            <person name="Nakamura H."/>
            <person name="Mori M."/>
            <person name="Yoshida Y."/>
            <person name="Ohtoshi R."/>
            <person name="Malay A.D."/>
            <person name="Moran D.A.P."/>
            <person name="Tomita M."/>
            <person name="Numata K."/>
            <person name="Arakawa K."/>
        </authorList>
    </citation>
    <scope>NUCLEOTIDE SEQUENCE</scope>
</reference>
<feature type="domain" description="C2H2-type" evidence="2">
    <location>
        <begin position="66"/>
        <end position="93"/>
    </location>
</feature>
<dbReference type="Gene3D" id="3.30.160.60">
    <property type="entry name" value="Classic Zinc Finger"/>
    <property type="match status" value="1"/>
</dbReference>